<keyword evidence="3" id="KW-0378">Hydrolase</keyword>
<dbReference type="PANTHER" id="PTHR12606">
    <property type="entry name" value="SENTRIN/SUMO-SPECIFIC PROTEASE"/>
    <property type="match status" value="1"/>
</dbReference>
<evidence type="ECO:0000256" key="2">
    <source>
        <dbReference type="ARBA" id="ARBA00022670"/>
    </source>
</evidence>
<reference evidence="7 8" key="1">
    <citation type="journal article" date="2023" name="Plants (Basel)">
        <title>Bridging the Gap: Combining Genomics and Transcriptomics Approaches to Understand Stylosanthes scabra, an Orphan Legume from the Brazilian Caatinga.</title>
        <authorList>
            <person name="Ferreira-Neto J.R.C."/>
            <person name="da Silva M.D."/>
            <person name="Binneck E."/>
            <person name="de Melo N.F."/>
            <person name="da Silva R.H."/>
            <person name="de Melo A.L.T.M."/>
            <person name="Pandolfi V."/>
            <person name="Bustamante F.O."/>
            <person name="Brasileiro-Vidal A.C."/>
            <person name="Benko-Iseppon A.M."/>
        </authorList>
    </citation>
    <scope>NUCLEOTIDE SEQUENCE [LARGE SCALE GENOMIC DNA]</scope>
    <source>
        <tissue evidence="7">Leaves</tissue>
    </source>
</reference>
<dbReference type="Pfam" id="PF02902">
    <property type="entry name" value="Peptidase_C48"/>
    <property type="match status" value="1"/>
</dbReference>
<proteinExistence type="inferred from homology"/>
<dbReference type="Gene3D" id="3.40.395.10">
    <property type="entry name" value="Adenoviral Proteinase, Chain A"/>
    <property type="match status" value="1"/>
</dbReference>
<dbReference type="InterPro" id="IPR003653">
    <property type="entry name" value="Peptidase_C48_C"/>
</dbReference>
<accession>A0ABU6XRG9</accession>
<dbReference type="PANTHER" id="PTHR12606:SF153">
    <property type="entry name" value="ULP1 PROTEASE FAMILY, CARBOXY-TERMINAL DOMAIN PROTEIN"/>
    <property type="match status" value="1"/>
</dbReference>
<feature type="region of interest" description="Disordered" evidence="5">
    <location>
        <begin position="1"/>
        <end position="20"/>
    </location>
</feature>
<evidence type="ECO:0000313" key="7">
    <source>
        <dbReference type="EMBL" id="MED6199258.1"/>
    </source>
</evidence>
<organism evidence="7 8">
    <name type="scientific">Stylosanthes scabra</name>
    <dbReference type="NCBI Taxonomy" id="79078"/>
    <lineage>
        <taxon>Eukaryota</taxon>
        <taxon>Viridiplantae</taxon>
        <taxon>Streptophyta</taxon>
        <taxon>Embryophyta</taxon>
        <taxon>Tracheophyta</taxon>
        <taxon>Spermatophyta</taxon>
        <taxon>Magnoliopsida</taxon>
        <taxon>eudicotyledons</taxon>
        <taxon>Gunneridae</taxon>
        <taxon>Pentapetalae</taxon>
        <taxon>rosids</taxon>
        <taxon>fabids</taxon>
        <taxon>Fabales</taxon>
        <taxon>Fabaceae</taxon>
        <taxon>Papilionoideae</taxon>
        <taxon>50 kb inversion clade</taxon>
        <taxon>dalbergioids sensu lato</taxon>
        <taxon>Dalbergieae</taxon>
        <taxon>Pterocarpus clade</taxon>
        <taxon>Stylosanthes</taxon>
    </lineage>
</organism>
<dbReference type="EMBL" id="JASCZI010212366">
    <property type="protein sequence ID" value="MED6199258.1"/>
    <property type="molecule type" value="Genomic_DNA"/>
</dbReference>
<sequence>MFLTEVDGKEGKTGDATKGASVEDSAVEHAGWVICFVTFGVYELCMLFVKGLMCVGFGSREKATKKGSEDAEEVLTVGVIKGVYRQIRELLHNTDEATRRKVEAQGSDMEKMKGKLDCHNRILEVLWADYVERRKAGKRKVVAKKPSGRRGRPKAAAKESDMPELDVDEIMKKLCGEEKGAWKSYVDVQAKCDDSGHADGKNKSGPCSSVRKPPLKRKLQYRIDNYSAVAAKAAIGLTVYDANTPGFLDGGDFPSCIEVSFRPPIGVSEVLVPDDHSRGDRRTLWSLRPGKEVEDDVINVLARNLTVSREDKRMWWLPMTFNQFALNPSNHCPITFDYMKRAYMGKADQMKKIFIPLNLNRHWYLMIIDILDDSLIYLDSRKCNEQREARVKQMKDVADFIGKMLLDREFYDVAESIPPAVGTYDIHEPVVNQQASTFRDCGVWVAQWMELSYLWGAYDLDRVNNETWMRLAIDLVMSELNPKRMEVLDLAAEHWDSCVKGASAAGNSGHVNSSGKTKKVVSVDSSTSSQSFTI</sequence>
<feature type="region of interest" description="Disordered" evidence="5">
    <location>
        <begin position="139"/>
        <end position="163"/>
    </location>
</feature>
<comment type="similarity">
    <text evidence="1">Belongs to the peptidase C48 family.</text>
</comment>
<feature type="domain" description="Ubiquitin-like protease family profile" evidence="6">
    <location>
        <begin position="277"/>
        <end position="452"/>
    </location>
</feature>
<protein>
    <recommendedName>
        <fullName evidence="6">Ubiquitin-like protease family profile domain-containing protein</fullName>
    </recommendedName>
</protein>
<evidence type="ECO:0000313" key="8">
    <source>
        <dbReference type="Proteomes" id="UP001341840"/>
    </source>
</evidence>
<evidence type="ECO:0000256" key="3">
    <source>
        <dbReference type="ARBA" id="ARBA00022801"/>
    </source>
</evidence>
<comment type="caution">
    <text evidence="7">The sequence shown here is derived from an EMBL/GenBank/DDBJ whole genome shotgun (WGS) entry which is preliminary data.</text>
</comment>
<dbReference type="InterPro" id="IPR038765">
    <property type="entry name" value="Papain-like_cys_pep_sf"/>
</dbReference>
<keyword evidence="2" id="KW-0645">Protease</keyword>
<keyword evidence="4" id="KW-0788">Thiol protease</keyword>
<evidence type="ECO:0000256" key="5">
    <source>
        <dbReference type="SAM" id="MobiDB-lite"/>
    </source>
</evidence>
<evidence type="ECO:0000256" key="1">
    <source>
        <dbReference type="ARBA" id="ARBA00005234"/>
    </source>
</evidence>
<name>A0ABU6XRG9_9FABA</name>
<feature type="compositionally biased region" description="Basic and acidic residues" evidence="5">
    <location>
        <begin position="1"/>
        <end position="15"/>
    </location>
</feature>
<feature type="compositionally biased region" description="Basic residues" evidence="5">
    <location>
        <begin position="139"/>
        <end position="155"/>
    </location>
</feature>
<dbReference type="Proteomes" id="UP001341840">
    <property type="component" value="Unassembled WGS sequence"/>
</dbReference>
<keyword evidence="8" id="KW-1185">Reference proteome</keyword>
<evidence type="ECO:0000259" key="6">
    <source>
        <dbReference type="PROSITE" id="PS50600"/>
    </source>
</evidence>
<dbReference type="PROSITE" id="PS50600">
    <property type="entry name" value="ULP_PROTEASE"/>
    <property type="match status" value="1"/>
</dbReference>
<gene>
    <name evidence="7" type="ORF">PIB30_074218</name>
</gene>
<dbReference type="SUPFAM" id="SSF54001">
    <property type="entry name" value="Cysteine proteinases"/>
    <property type="match status" value="1"/>
</dbReference>
<evidence type="ECO:0000256" key="4">
    <source>
        <dbReference type="ARBA" id="ARBA00022807"/>
    </source>
</evidence>